<feature type="coiled-coil region" evidence="5">
    <location>
        <begin position="93"/>
        <end position="155"/>
    </location>
</feature>
<feature type="domain" description="HAP1 N-terminal" evidence="8">
    <location>
        <begin position="7"/>
        <end position="344"/>
    </location>
</feature>
<feature type="compositionally biased region" description="Polar residues" evidence="6">
    <location>
        <begin position="1"/>
        <end position="15"/>
    </location>
</feature>
<evidence type="ECO:0000256" key="3">
    <source>
        <dbReference type="ARBA" id="ARBA00023054"/>
    </source>
</evidence>
<keyword evidence="4" id="KW-0496">Mitochondrion</keyword>
<evidence type="ECO:0000256" key="5">
    <source>
        <dbReference type="SAM" id="Coils"/>
    </source>
</evidence>
<reference evidence="10" key="1">
    <citation type="submission" date="2025-08" db="UniProtKB">
        <authorList>
            <consortium name="RefSeq"/>
        </authorList>
    </citation>
    <scope>IDENTIFICATION</scope>
    <source>
        <tissue evidence="10">Sperm</tissue>
    </source>
</reference>
<dbReference type="SMART" id="SM01424">
    <property type="entry name" value="HAP1_N"/>
    <property type="match status" value="1"/>
</dbReference>
<dbReference type="GO" id="GO:0005102">
    <property type="term" value="F:signaling receptor binding"/>
    <property type="evidence" value="ECO:0007669"/>
    <property type="project" value="TreeGrafter"/>
</dbReference>
<evidence type="ECO:0000313" key="10">
    <source>
        <dbReference type="RefSeq" id="XP_032806947.1"/>
    </source>
</evidence>
<protein>
    <submittedName>
        <fullName evidence="10">Trafficking kinesin-binding protein 1-like isoform X1</fullName>
    </submittedName>
</protein>
<dbReference type="GeneID" id="116940829"/>
<comment type="subcellular location">
    <subcellularLocation>
        <location evidence="1">Mitochondrion</location>
    </subcellularLocation>
</comment>
<dbReference type="KEGG" id="pmrn:116940829"/>
<keyword evidence="3 5" id="KW-0175">Coiled coil</keyword>
<dbReference type="InterPro" id="IPR022154">
    <property type="entry name" value="TRAK1/2_C"/>
</dbReference>
<feature type="region of interest" description="Disordered" evidence="6">
    <location>
        <begin position="518"/>
        <end position="562"/>
    </location>
</feature>
<dbReference type="GO" id="GO:0031410">
    <property type="term" value="C:cytoplasmic vesicle"/>
    <property type="evidence" value="ECO:0007669"/>
    <property type="project" value="TreeGrafter"/>
</dbReference>
<evidence type="ECO:0000256" key="6">
    <source>
        <dbReference type="SAM" id="MobiDB-lite"/>
    </source>
</evidence>
<sequence length="1069" mass="115731">MQHVSSAEWSDTASYESDGEGAAGGGVGKRRGRVFDPSDSGDEGTRTEVRGSPCPADDGCREAAENDEISLHLINEVLCAERVGQMTKTYSDIDAVTRLLEEKERDLELAARIGQSLLKKIKVLTVRNEILEEQIEHTTEEVAQLRHDLALKEELLHIYTSTADENDNDTGESTPPPMESSGCSLSIGQNVLHMDSFHRKLKELEDENFSLLSEASHLKNETLDYEEKEQQLVTDCVRELSMFQEEMRASSAHIAQLTEELSRRSEDAVRQQEEITQLLSQIVDLQKKVKTYSAENEELSQHLGAAKDAQRQLTAEVRELQEKLAECTDMLHEAQEDAKNLRNQIAPSTTPYRWFHPLAQFPRDSLAAEIEGTMRKELRWDELGHKGHQKRVFDTVRIVNQTARRSASCCLSPLPIPGSNQTSARASRPPSGTASPRSGLYGSDFSSAALLDNRMRSLLLDVDALNHNDDRRPGQPGTPGSHDLETALHRLSLRREAYLSERRFMEEEWERRLAELASGRAGGGGGGSDRLPTPGCGSGNDADGGRLSDGARSSSASSASVDSHSSMSLAFRSYLPDKLQIVKPLEGSMTLQQWQQLAQPHLGGILDARPGVITKDSWPTLPPPSWGHPIYRMSDYEEEEPVYFPGKCVSQTNYTYTFTTCRIMHPSDVTAITTSGSGSPATRLFDSVASSPVPSRRASLAESFTNARESTRTCSASLRLPELLQERGISAASLPPPPPLAEQRQQLAAAHGMTSRPRTLPLATATPPNSPLRADLPSPLLSPLAFPPLGQPAEVFLASKPATAVLKEVMGQQRLTSNTGSQTELSANHFTLVQRLRKLGIGSSNVGVRGSGSASSGGDDGGDADSGRSRDGDGCDGAAAATSASAVAKPLAAKYVQILERLTQSFAGRLRPALAGMTDSIRGAGESKCGHHHSSGDHDSCTGREITDPDACRRVTGPEVPCSGLKRSAVRPDEVESRESKVAAVGLACALGFTDSSEPARVHLRGACGDDDRADRWNAECDLVNTKLAEKPVSRHGMKRSLSLNSAMLIGGRSPMQTSPPGLAGIMEL</sequence>
<dbReference type="AlphaFoldDB" id="A0AAJ7WRB6"/>
<dbReference type="GO" id="GO:0048311">
    <property type="term" value="P:mitochondrion distribution"/>
    <property type="evidence" value="ECO:0007669"/>
    <property type="project" value="TreeGrafter"/>
</dbReference>
<evidence type="ECO:0000313" key="9">
    <source>
        <dbReference type="Proteomes" id="UP001318040"/>
    </source>
</evidence>
<feature type="compositionally biased region" description="Low complexity" evidence="6">
    <location>
        <begin position="843"/>
        <end position="857"/>
    </location>
</feature>
<feature type="region of interest" description="Disordered" evidence="6">
    <location>
        <begin position="730"/>
        <end position="772"/>
    </location>
</feature>
<dbReference type="Gene3D" id="1.10.287.1490">
    <property type="match status" value="1"/>
</dbReference>
<feature type="compositionally biased region" description="Low complexity" evidence="6">
    <location>
        <begin position="548"/>
        <end position="562"/>
    </location>
</feature>
<dbReference type="PANTHER" id="PTHR15751:SF12">
    <property type="entry name" value="TRAFFICKING KINESIN-BINDING PROTEIN MILT"/>
    <property type="match status" value="1"/>
</dbReference>
<evidence type="ECO:0000256" key="2">
    <source>
        <dbReference type="ARBA" id="ARBA00007007"/>
    </source>
</evidence>
<dbReference type="GO" id="GO:0005739">
    <property type="term" value="C:mitochondrion"/>
    <property type="evidence" value="ECO:0007669"/>
    <property type="project" value="UniProtKB-SubCell"/>
</dbReference>
<feature type="region of interest" description="Disordered" evidence="6">
    <location>
        <begin position="409"/>
        <end position="440"/>
    </location>
</feature>
<evidence type="ECO:0000256" key="1">
    <source>
        <dbReference type="ARBA" id="ARBA00004173"/>
    </source>
</evidence>
<feature type="coiled-coil region" evidence="5">
    <location>
        <begin position="254"/>
        <end position="344"/>
    </location>
</feature>
<dbReference type="Pfam" id="PF12448">
    <property type="entry name" value="Milton"/>
    <property type="match status" value="1"/>
</dbReference>
<gene>
    <name evidence="10" type="primary">LOC116940829</name>
</gene>
<organism evidence="9 10">
    <name type="scientific">Petromyzon marinus</name>
    <name type="common">Sea lamprey</name>
    <dbReference type="NCBI Taxonomy" id="7757"/>
    <lineage>
        <taxon>Eukaryota</taxon>
        <taxon>Metazoa</taxon>
        <taxon>Chordata</taxon>
        <taxon>Craniata</taxon>
        <taxon>Vertebrata</taxon>
        <taxon>Cyclostomata</taxon>
        <taxon>Hyperoartia</taxon>
        <taxon>Petromyzontiformes</taxon>
        <taxon>Petromyzontidae</taxon>
        <taxon>Petromyzon</taxon>
    </lineage>
</organism>
<evidence type="ECO:0000259" key="8">
    <source>
        <dbReference type="SMART" id="SM01424"/>
    </source>
</evidence>
<feature type="domain" description="Trafficking kinesin-binding protein C-terminal" evidence="7">
    <location>
        <begin position="405"/>
        <end position="588"/>
    </location>
</feature>
<dbReference type="GO" id="GO:0017022">
    <property type="term" value="F:myosin binding"/>
    <property type="evidence" value="ECO:0007669"/>
    <property type="project" value="TreeGrafter"/>
</dbReference>
<feature type="region of interest" description="Disordered" evidence="6">
    <location>
        <begin position="1"/>
        <end position="58"/>
    </location>
</feature>
<dbReference type="Proteomes" id="UP001318040">
    <property type="component" value="Chromosome 10"/>
</dbReference>
<comment type="similarity">
    <text evidence="2">Belongs to the milton family.</text>
</comment>
<feature type="region of interest" description="Disordered" evidence="6">
    <location>
        <begin position="843"/>
        <end position="878"/>
    </location>
</feature>
<dbReference type="Pfam" id="PF04849">
    <property type="entry name" value="HAP1_N"/>
    <property type="match status" value="1"/>
</dbReference>
<dbReference type="GO" id="GO:0006605">
    <property type="term" value="P:protein targeting"/>
    <property type="evidence" value="ECO:0007669"/>
    <property type="project" value="TreeGrafter"/>
</dbReference>
<dbReference type="GO" id="GO:0098957">
    <property type="term" value="P:anterograde axonal transport of mitochondrion"/>
    <property type="evidence" value="ECO:0007669"/>
    <property type="project" value="TreeGrafter"/>
</dbReference>
<dbReference type="SMART" id="SM01423">
    <property type="entry name" value="Milton"/>
    <property type="match status" value="1"/>
</dbReference>
<dbReference type="GO" id="GO:0047496">
    <property type="term" value="P:vesicle transport along microtubule"/>
    <property type="evidence" value="ECO:0007669"/>
    <property type="project" value="TreeGrafter"/>
</dbReference>
<feature type="compositionally biased region" description="Polar residues" evidence="6">
    <location>
        <begin position="418"/>
        <end position="436"/>
    </location>
</feature>
<dbReference type="InterPro" id="IPR051946">
    <property type="entry name" value="Intracell_Traff-Reg"/>
</dbReference>
<accession>A0AAJ7WRB6</accession>
<dbReference type="GO" id="GO:1904115">
    <property type="term" value="C:axon cytoplasm"/>
    <property type="evidence" value="ECO:0007669"/>
    <property type="project" value="GOC"/>
</dbReference>
<dbReference type="GO" id="GO:0030425">
    <property type="term" value="C:dendrite"/>
    <property type="evidence" value="ECO:0007669"/>
    <property type="project" value="TreeGrafter"/>
</dbReference>
<evidence type="ECO:0000256" key="4">
    <source>
        <dbReference type="ARBA" id="ARBA00023128"/>
    </source>
</evidence>
<keyword evidence="9" id="KW-1185">Reference proteome</keyword>
<dbReference type="RefSeq" id="XP_032806947.1">
    <property type="nucleotide sequence ID" value="XM_032951056.1"/>
</dbReference>
<feature type="region of interest" description="Disordered" evidence="6">
    <location>
        <begin position="162"/>
        <end position="182"/>
    </location>
</feature>
<evidence type="ECO:0000259" key="7">
    <source>
        <dbReference type="SMART" id="SM01423"/>
    </source>
</evidence>
<feature type="compositionally biased region" description="Low complexity" evidence="6">
    <location>
        <begin position="741"/>
        <end position="772"/>
    </location>
</feature>
<dbReference type="PANTHER" id="PTHR15751">
    <property type="entry name" value="TRAFFICKING KINESIN-BINDING PROTEIN"/>
    <property type="match status" value="1"/>
</dbReference>
<dbReference type="GO" id="GO:0022008">
    <property type="term" value="P:neurogenesis"/>
    <property type="evidence" value="ECO:0007669"/>
    <property type="project" value="TreeGrafter"/>
</dbReference>
<dbReference type="InterPro" id="IPR006933">
    <property type="entry name" value="HAP1_N"/>
</dbReference>
<feature type="coiled-coil region" evidence="5">
    <location>
        <begin position="194"/>
        <end position="221"/>
    </location>
</feature>
<proteinExistence type="inferred from homology"/>
<name>A0AAJ7WRB6_PETMA</name>